<dbReference type="KEGG" id="pki:111846731"/>
<evidence type="ECO:0000259" key="4">
    <source>
        <dbReference type="Pfam" id="PF01108"/>
    </source>
</evidence>
<evidence type="ECO:0000256" key="1">
    <source>
        <dbReference type="SAM" id="MobiDB-lite"/>
    </source>
</evidence>
<dbReference type="CTD" id="569454"/>
<feature type="domain" description="Fibronectin type-III" evidence="4">
    <location>
        <begin position="8"/>
        <end position="99"/>
    </location>
</feature>
<dbReference type="Ensembl" id="ENSPKIT00000012742.1">
    <property type="protein sequence ID" value="ENSPKIP00000031885.1"/>
    <property type="gene ID" value="ENSPKIG00000012208.1"/>
</dbReference>
<keyword evidence="2" id="KW-0812">Transmembrane</keyword>
<reference evidence="6" key="2">
    <citation type="submission" date="2025-09" db="UniProtKB">
        <authorList>
            <consortium name="Ensembl"/>
        </authorList>
    </citation>
    <scope>IDENTIFICATION</scope>
</reference>
<evidence type="ECO:0000256" key="3">
    <source>
        <dbReference type="SAM" id="SignalP"/>
    </source>
</evidence>
<keyword evidence="3" id="KW-0732">Signal</keyword>
<protein>
    <submittedName>
        <fullName evidence="6">Interleukin-10 receptor subunit beta-like</fullName>
    </submittedName>
</protein>
<feature type="compositionally biased region" description="Acidic residues" evidence="1">
    <location>
        <begin position="477"/>
        <end position="488"/>
    </location>
</feature>
<reference evidence="6" key="1">
    <citation type="submission" date="2025-08" db="UniProtKB">
        <authorList>
            <consortium name="Ensembl"/>
        </authorList>
    </citation>
    <scope>IDENTIFICATION</scope>
</reference>
<keyword evidence="2" id="KW-0472">Membrane</keyword>
<evidence type="ECO:0000259" key="5">
    <source>
        <dbReference type="Pfam" id="PF09294"/>
    </source>
</evidence>
<dbReference type="STRING" id="1676925.ENSPKIP00000031885"/>
<feature type="signal peptide" evidence="3">
    <location>
        <begin position="1"/>
        <end position="20"/>
    </location>
</feature>
<dbReference type="InterPro" id="IPR015373">
    <property type="entry name" value="Interferon/interleukin_rcp_dom"/>
</dbReference>
<feature type="chain" id="PRO_5017368338" evidence="3">
    <location>
        <begin position="21"/>
        <end position="496"/>
    </location>
</feature>
<dbReference type="PANTHER" id="PTHR20859">
    <property type="entry name" value="INTERFERON/INTERLEUKIN RECEPTOR"/>
    <property type="match status" value="1"/>
</dbReference>
<organism evidence="6 7">
    <name type="scientific">Paramormyrops kingsleyae</name>
    <dbReference type="NCBI Taxonomy" id="1676925"/>
    <lineage>
        <taxon>Eukaryota</taxon>
        <taxon>Metazoa</taxon>
        <taxon>Chordata</taxon>
        <taxon>Craniata</taxon>
        <taxon>Vertebrata</taxon>
        <taxon>Euteleostomi</taxon>
        <taxon>Actinopterygii</taxon>
        <taxon>Neopterygii</taxon>
        <taxon>Teleostei</taxon>
        <taxon>Osteoglossocephala</taxon>
        <taxon>Osteoglossomorpha</taxon>
        <taxon>Osteoglossiformes</taxon>
        <taxon>Mormyridae</taxon>
        <taxon>Paramormyrops</taxon>
    </lineage>
</organism>
<dbReference type="Gene3D" id="2.60.40.10">
    <property type="entry name" value="Immunoglobulins"/>
    <property type="match status" value="1"/>
</dbReference>
<dbReference type="Pfam" id="PF01108">
    <property type="entry name" value="Tissue_fac"/>
    <property type="match status" value="1"/>
</dbReference>
<keyword evidence="2" id="KW-1133">Transmembrane helix</keyword>
<dbReference type="InterPro" id="IPR003961">
    <property type="entry name" value="FN3_dom"/>
</dbReference>
<accession>A0A3B3SNK0</accession>
<dbReference type="InterPro" id="IPR013783">
    <property type="entry name" value="Ig-like_fold"/>
</dbReference>
<dbReference type="Proteomes" id="UP000261540">
    <property type="component" value="Unplaced"/>
</dbReference>
<evidence type="ECO:0000313" key="7">
    <source>
        <dbReference type="Proteomes" id="UP000261540"/>
    </source>
</evidence>
<evidence type="ECO:0000313" key="6">
    <source>
        <dbReference type="Ensembl" id="ENSPKIP00000031885.1"/>
    </source>
</evidence>
<dbReference type="InterPro" id="IPR036116">
    <property type="entry name" value="FN3_sf"/>
</dbReference>
<dbReference type="GeneTree" id="ENSGT00940000158231"/>
<dbReference type="OrthoDB" id="8947665at2759"/>
<proteinExistence type="predicted"/>
<keyword evidence="7" id="KW-1185">Reference proteome</keyword>
<name>A0A3B3SNK0_9TELE</name>
<feature type="region of interest" description="Disordered" evidence="1">
    <location>
        <begin position="472"/>
        <end position="496"/>
    </location>
</feature>
<dbReference type="Pfam" id="PF09294">
    <property type="entry name" value="Interfer-bind"/>
    <property type="match status" value="1"/>
</dbReference>
<dbReference type="GO" id="GO:0004896">
    <property type="term" value="F:cytokine receptor activity"/>
    <property type="evidence" value="ECO:0007669"/>
    <property type="project" value="TreeGrafter"/>
</dbReference>
<sequence>MKANLITICVLQLYLQALNSLPAPVNLSIHSVNFEHLLRWEPGPGTPLDATYRISFNSNKGYLPPTSNTEMNLTDYLEDVYLQYEIMVQALHNGMVSPWSSKTFTPWTDTVLGPPELSVVGCGNCLQLAIKFPRRKEKSLTEKIYNALEFTIFLNKSEQQTILDRTSQWNYTLGDLQPGAEYCVQVHPSLGYKQYSPSGWTCAFTSPVAQSRVPGLLVLFVIVLFLGGLVILGLIYTGHLCNPKTRHPRVLTSLPKAYFMEDSIVLFPDPVRFEIGRSRKSITEELQPFKASYQEKMEQRNHYEERAMRHSSISSSSKVSHSADFKTSITTIAPQYSGTSSTTASEIQEAPLLSVLLLEGELVNENEGCMENDVEEELEQGCTDVNLLSVTLGALEDLGTEDSEQTESILNERHLVIIPDLHQPFVPIGLPESLLGQSPKALQRNTSVAQGHCGHVLTDCSLRTFAKGYIGSTQEKEEGEGTNEDDDGQCSGYMQR</sequence>
<feature type="domain" description="Interferon/interleukin receptor" evidence="5">
    <location>
        <begin position="110"/>
        <end position="205"/>
    </location>
</feature>
<dbReference type="GO" id="GO:0005886">
    <property type="term" value="C:plasma membrane"/>
    <property type="evidence" value="ECO:0007669"/>
    <property type="project" value="TreeGrafter"/>
</dbReference>
<evidence type="ECO:0000256" key="2">
    <source>
        <dbReference type="SAM" id="Phobius"/>
    </source>
</evidence>
<dbReference type="PANTHER" id="PTHR20859:SF53">
    <property type="entry name" value="INTERLEUKIN-22 RECEPTOR SUBUNIT ALPHA-1"/>
    <property type="match status" value="1"/>
</dbReference>
<dbReference type="AlphaFoldDB" id="A0A3B3SNK0"/>
<feature type="transmembrane region" description="Helical" evidence="2">
    <location>
        <begin position="216"/>
        <end position="236"/>
    </location>
</feature>
<dbReference type="InterPro" id="IPR050650">
    <property type="entry name" value="Type-II_Cytokine-TF_Rcpt"/>
</dbReference>
<dbReference type="SUPFAM" id="SSF49265">
    <property type="entry name" value="Fibronectin type III"/>
    <property type="match status" value="2"/>
</dbReference>